<protein>
    <submittedName>
        <fullName evidence="2">Uncharacterized protein</fullName>
    </submittedName>
</protein>
<dbReference type="EMBL" id="CP002345">
    <property type="protein sequence ID" value="ADQ78871.1"/>
    <property type="molecule type" value="Genomic_DNA"/>
</dbReference>
<dbReference type="Proteomes" id="UP000008718">
    <property type="component" value="Chromosome"/>
</dbReference>
<accession>E4T2C7</accession>
<reference evidence="2 3" key="2">
    <citation type="journal article" date="2011" name="Stand. Genomic Sci.">
        <title>Complete genome sequence of Paludibacter propionicigenes type strain (WB4).</title>
        <authorList>
            <person name="Gronow S."/>
            <person name="Munk C."/>
            <person name="Lapidus A."/>
            <person name="Nolan M."/>
            <person name="Lucas S."/>
            <person name="Hammon N."/>
            <person name="Deshpande S."/>
            <person name="Cheng J.F."/>
            <person name="Tapia R."/>
            <person name="Han C."/>
            <person name="Goodwin L."/>
            <person name="Pitluck S."/>
            <person name="Liolios K."/>
            <person name="Ivanova N."/>
            <person name="Mavromatis K."/>
            <person name="Mikhailova N."/>
            <person name="Pati A."/>
            <person name="Chen A."/>
            <person name="Palaniappan K."/>
            <person name="Land M."/>
            <person name="Hauser L."/>
            <person name="Chang Y.J."/>
            <person name="Jeffries C.D."/>
            <person name="Brambilla E."/>
            <person name="Rohde M."/>
            <person name="Goker M."/>
            <person name="Detter J.C."/>
            <person name="Woyke T."/>
            <person name="Bristow J."/>
            <person name="Eisen J.A."/>
            <person name="Markowitz V."/>
            <person name="Hugenholtz P."/>
            <person name="Kyrpides N.C."/>
            <person name="Klenk H.P."/>
        </authorList>
    </citation>
    <scope>NUCLEOTIDE SEQUENCE [LARGE SCALE GENOMIC DNA]</scope>
    <source>
        <strain evidence="3">DSM 17365 / JCM 13257 / WB4</strain>
    </source>
</reference>
<organism evidence="2 3">
    <name type="scientific">Paludibacter propionicigenes (strain DSM 17365 / JCM 13257 / WB4)</name>
    <dbReference type="NCBI Taxonomy" id="694427"/>
    <lineage>
        <taxon>Bacteria</taxon>
        <taxon>Pseudomonadati</taxon>
        <taxon>Bacteroidota</taxon>
        <taxon>Bacteroidia</taxon>
        <taxon>Bacteroidales</taxon>
        <taxon>Paludibacteraceae</taxon>
        <taxon>Paludibacter</taxon>
    </lineage>
</organism>
<feature type="transmembrane region" description="Helical" evidence="1">
    <location>
        <begin position="30"/>
        <end position="48"/>
    </location>
</feature>
<dbReference type="HOGENOM" id="CLU_1843172_0_0_10"/>
<reference key="1">
    <citation type="submission" date="2010-11" db="EMBL/GenBank/DDBJ databases">
        <title>The complete genome of Paludibacter propionicigenes DSM 17365.</title>
        <authorList>
            <consortium name="US DOE Joint Genome Institute (JGI-PGF)"/>
            <person name="Lucas S."/>
            <person name="Copeland A."/>
            <person name="Lapidus A."/>
            <person name="Bruce D."/>
            <person name="Goodwin L."/>
            <person name="Pitluck S."/>
            <person name="Kyrpides N."/>
            <person name="Mavromatis K."/>
            <person name="Ivanova N."/>
            <person name="Munk A.C."/>
            <person name="Brettin T."/>
            <person name="Detter J.C."/>
            <person name="Han C."/>
            <person name="Tapia R."/>
            <person name="Land M."/>
            <person name="Hauser L."/>
            <person name="Markowitz V."/>
            <person name="Cheng J.-F."/>
            <person name="Hugenholtz P."/>
            <person name="Woyke T."/>
            <person name="Wu D."/>
            <person name="Gronow S."/>
            <person name="Wellnitz S."/>
            <person name="Brambilla E."/>
            <person name="Klenk H.-P."/>
            <person name="Eisen J.A."/>
        </authorList>
    </citation>
    <scope>NUCLEOTIDE SEQUENCE</scope>
    <source>
        <strain>WB4</strain>
    </source>
</reference>
<evidence type="ECO:0000256" key="1">
    <source>
        <dbReference type="SAM" id="Phobius"/>
    </source>
</evidence>
<dbReference type="STRING" id="694427.Palpr_0715"/>
<evidence type="ECO:0000313" key="2">
    <source>
        <dbReference type="EMBL" id="ADQ78871.1"/>
    </source>
</evidence>
<dbReference type="AlphaFoldDB" id="E4T2C7"/>
<sequence>MAQTFKLKKGEILFENDKIIISDKAKLQRYMSLFTSGLWMLVGIKYMLKSGQLNTDSLDYFWIFLGVINILVFVAYLLRSSKSIILIDEVKSLQVKQRLNNIFLDIKLNDHRLRRVSQVEDMEELEEYIKTHYDGLTTK</sequence>
<gene>
    <name evidence="2" type="ordered locus">Palpr_0715</name>
</gene>
<dbReference type="KEGG" id="ppn:Palpr_0715"/>
<evidence type="ECO:0000313" key="3">
    <source>
        <dbReference type="Proteomes" id="UP000008718"/>
    </source>
</evidence>
<keyword evidence="1" id="KW-0812">Transmembrane</keyword>
<keyword evidence="3" id="KW-1185">Reference proteome</keyword>
<feature type="transmembrane region" description="Helical" evidence="1">
    <location>
        <begin position="60"/>
        <end position="78"/>
    </location>
</feature>
<name>E4T2C7_PALPW</name>
<proteinExistence type="predicted"/>
<keyword evidence="1" id="KW-0472">Membrane</keyword>
<keyword evidence="1" id="KW-1133">Transmembrane helix</keyword>
<dbReference type="RefSeq" id="WP_013444240.1">
    <property type="nucleotide sequence ID" value="NC_014734.1"/>
</dbReference>
<dbReference type="OrthoDB" id="1120436at2"/>